<dbReference type="EMBL" id="CADCXU010013491">
    <property type="protein sequence ID" value="CAB0003431.1"/>
    <property type="molecule type" value="Genomic_DNA"/>
</dbReference>
<proteinExistence type="predicted"/>
<gene>
    <name evidence="2" type="ORF">NTEN_LOCUS8962</name>
</gene>
<organism evidence="2 3">
    <name type="scientific">Nesidiocoris tenuis</name>
    <dbReference type="NCBI Taxonomy" id="355587"/>
    <lineage>
        <taxon>Eukaryota</taxon>
        <taxon>Metazoa</taxon>
        <taxon>Ecdysozoa</taxon>
        <taxon>Arthropoda</taxon>
        <taxon>Hexapoda</taxon>
        <taxon>Insecta</taxon>
        <taxon>Pterygota</taxon>
        <taxon>Neoptera</taxon>
        <taxon>Paraneoptera</taxon>
        <taxon>Hemiptera</taxon>
        <taxon>Heteroptera</taxon>
        <taxon>Panheteroptera</taxon>
        <taxon>Cimicomorpha</taxon>
        <taxon>Miridae</taxon>
        <taxon>Dicyphina</taxon>
        <taxon>Nesidiocoris</taxon>
    </lineage>
</organism>
<keyword evidence="3" id="KW-1185">Reference proteome</keyword>
<evidence type="ECO:0000313" key="2">
    <source>
        <dbReference type="EMBL" id="CAB0003431.1"/>
    </source>
</evidence>
<dbReference type="OrthoDB" id="10690971at2759"/>
<accession>A0A6H5GK97</accession>
<evidence type="ECO:0000256" key="1">
    <source>
        <dbReference type="SAM" id="MobiDB-lite"/>
    </source>
</evidence>
<sequence>MGQPDKSSIQPSTSETSLTVQATSTSSNHVNLENKGEIVSSGVATQDKPPISAPGGAVADITNMPTSLVPPVLNTTLNQACPTPSNLHSLLTNPMQGLPQSSNIQQYQAGAYAQSAVSFSSSQQTYDAYQSWLASQGYQGSMNTNYGYGVDNSAQQSPMVYKQWEEYYRKMMEACQEGAARASAQSMFCPPFFAVVPVVHSVECMVQNPDKLDVTCHLSRRSHFAHFQWFPKLGFKFSFLRWSSSFSFNPKLSFSFSSKLSFNSKASSCRVFRAMLPRRITGYSNHSGPDSWSFSISSNRSRDVDAIMLMIQAKIISKFCIVTVYLSENSSDKSGSIKSQNDVRREILNDVKQMLPTNYVACARIGKPRDLGCSSLHVTILADFKHECDKLVDVIDPILGTLTPIDLIWRRGFRQQFQFIKSTPRSQNNMVILLEPVQNPDGLVYGRVLASGSQHNFESSRHPRS</sequence>
<dbReference type="Proteomes" id="UP000479000">
    <property type="component" value="Unassembled WGS sequence"/>
</dbReference>
<protein>
    <submittedName>
        <fullName evidence="2">Uncharacterized protein</fullName>
    </submittedName>
</protein>
<name>A0A6H5GK97_9HEMI</name>
<evidence type="ECO:0000313" key="3">
    <source>
        <dbReference type="Proteomes" id="UP000479000"/>
    </source>
</evidence>
<dbReference type="AlphaFoldDB" id="A0A6H5GK97"/>
<feature type="region of interest" description="Disordered" evidence="1">
    <location>
        <begin position="1"/>
        <end position="33"/>
    </location>
</feature>
<reference evidence="2 3" key="1">
    <citation type="submission" date="2020-02" db="EMBL/GenBank/DDBJ databases">
        <authorList>
            <person name="Ferguson B K."/>
        </authorList>
    </citation>
    <scope>NUCLEOTIDE SEQUENCE [LARGE SCALE GENOMIC DNA]</scope>
</reference>
<feature type="compositionally biased region" description="Polar residues" evidence="1">
    <location>
        <begin position="1"/>
        <end position="31"/>
    </location>
</feature>